<dbReference type="SUPFAM" id="SSF103473">
    <property type="entry name" value="MFS general substrate transporter"/>
    <property type="match status" value="1"/>
</dbReference>
<evidence type="ECO:0000313" key="12">
    <source>
        <dbReference type="Proteomes" id="UP000278673"/>
    </source>
</evidence>
<dbReference type="Proteomes" id="UP000278673">
    <property type="component" value="Unassembled WGS sequence"/>
</dbReference>
<evidence type="ECO:0000256" key="2">
    <source>
        <dbReference type="ARBA" id="ARBA00022448"/>
    </source>
</evidence>
<dbReference type="RefSeq" id="WP_122184807.1">
    <property type="nucleotide sequence ID" value="NZ_RFFJ01000096.1"/>
</dbReference>
<evidence type="ECO:0000256" key="7">
    <source>
        <dbReference type="ARBA" id="ARBA00023251"/>
    </source>
</evidence>
<feature type="region of interest" description="Disordered" evidence="8">
    <location>
        <begin position="471"/>
        <end position="491"/>
    </location>
</feature>
<evidence type="ECO:0000256" key="8">
    <source>
        <dbReference type="SAM" id="MobiDB-lite"/>
    </source>
</evidence>
<feature type="transmembrane region" description="Helical" evidence="9">
    <location>
        <begin position="370"/>
        <end position="389"/>
    </location>
</feature>
<keyword evidence="2" id="KW-0813">Transport</keyword>
<feature type="transmembrane region" description="Helical" evidence="9">
    <location>
        <begin position="277"/>
        <end position="298"/>
    </location>
</feature>
<dbReference type="PANTHER" id="PTHR42718">
    <property type="entry name" value="MAJOR FACILITATOR SUPERFAMILY MULTIDRUG TRANSPORTER MFSC"/>
    <property type="match status" value="1"/>
</dbReference>
<keyword evidence="4 9" id="KW-0812">Transmembrane</keyword>
<reference evidence="11 12" key="1">
    <citation type="submission" date="2018-10" db="EMBL/GenBank/DDBJ databases">
        <title>Isolation, diversity and antifungal activity of actinobacteria from wheat.</title>
        <authorList>
            <person name="Han C."/>
        </authorList>
    </citation>
    <scope>NUCLEOTIDE SEQUENCE [LARGE SCALE GENOMIC DNA]</scope>
    <source>
        <strain evidence="11 12">NEAU-YY642</strain>
    </source>
</reference>
<feature type="transmembrane region" description="Helical" evidence="9">
    <location>
        <begin position="237"/>
        <end position="256"/>
    </location>
</feature>
<feature type="transmembrane region" description="Helical" evidence="9">
    <location>
        <begin position="310"/>
        <end position="331"/>
    </location>
</feature>
<keyword evidence="5 9" id="KW-1133">Transmembrane helix</keyword>
<keyword evidence="12" id="KW-1185">Reference proteome</keyword>
<keyword evidence="3" id="KW-1003">Cell membrane</keyword>
<feature type="transmembrane region" description="Helical" evidence="9">
    <location>
        <begin position="445"/>
        <end position="463"/>
    </location>
</feature>
<dbReference type="PROSITE" id="PS50850">
    <property type="entry name" value="MFS"/>
    <property type="match status" value="1"/>
</dbReference>
<evidence type="ECO:0000313" key="11">
    <source>
        <dbReference type="EMBL" id="RMI38188.1"/>
    </source>
</evidence>
<feature type="transmembrane region" description="Helical" evidence="9">
    <location>
        <begin position="107"/>
        <end position="129"/>
    </location>
</feature>
<dbReference type="NCBIfam" id="TIGR00711">
    <property type="entry name" value="efflux_EmrB"/>
    <property type="match status" value="1"/>
</dbReference>
<feature type="transmembrane region" description="Helical" evidence="9">
    <location>
        <begin position="82"/>
        <end position="101"/>
    </location>
</feature>
<dbReference type="GO" id="GO:0046677">
    <property type="term" value="P:response to antibiotic"/>
    <property type="evidence" value="ECO:0007669"/>
    <property type="project" value="UniProtKB-KW"/>
</dbReference>
<accession>A0A3M2LTI1</accession>
<dbReference type="PANTHER" id="PTHR42718:SF46">
    <property type="entry name" value="BLR6921 PROTEIN"/>
    <property type="match status" value="1"/>
</dbReference>
<evidence type="ECO:0000256" key="3">
    <source>
        <dbReference type="ARBA" id="ARBA00022475"/>
    </source>
</evidence>
<dbReference type="InterPro" id="IPR004638">
    <property type="entry name" value="EmrB-like"/>
</dbReference>
<feature type="transmembrane region" description="Helical" evidence="9">
    <location>
        <begin position="12"/>
        <end position="40"/>
    </location>
</feature>
<feature type="transmembrane region" description="Helical" evidence="9">
    <location>
        <begin position="205"/>
        <end position="225"/>
    </location>
</feature>
<dbReference type="EMBL" id="RFFJ01000096">
    <property type="protein sequence ID" value="RMI38188.1"/>
    <property type="molecule type" value="Genomic_DNA"/>
</dbReference>
<evidence type="ECO:0000256" key="4">
    <source>
        <dbReference type="ARBA" id="ARBA00022692"/>
    </source>
</evidence>
<proteinExistence type="predicted"/>
<evidence type="ECO:0000256" key="6">
    <source>
        <dbReference type="ARBA" id="ARBA00023136"/>
    </source>
</evidence>
<gene>
    <name evidence="11" type="ORF">EBN88_17395</name>
</gene>
<organism evidence="11 12">
    <name type="scientific">Streptomyces triticirhizae</name>
    <dbReference type="NCBI Taxonomy" id="2483353"/>
    <lineage>
        <taxon>Bacteria</taxon>
        <taxon>Bacillati</taxon>
        <taxon>Actinomycetota</taxon>
        <taxon>Actinomycetes</taxon>
        <taxon>Kitasatosporales</taxon>
        <taxon>Streptomycetaceae</taxon>
        <taxon>Streptomyces</taxon>
    </lineage>
</organism>
<dbReference type="InterPro" id="IPR036259">
    <property type="entry name" value="MFS_trans_sf"/>
</dbReference>
<evidence type="ECO:0000256" key="5">
    <source>
        <dbReference type="ARBA" id="ARBA00022989"/>
    </source>
</evidence>
<evidence type="ECO:0000259" key="10">
    <source>
        <dbReference type="PROSITE" id="PS50850"/>
    </source>
</evidence>
<dbReference type="GO" id="GO:0022857">
    <property type="term" value="F:transmembrane transporter activity"/>
    <property type="evidence" value="ECO:0007669"/>
    <property type="project" value="InterPro"/>
</dbReference>
<name>A0A3M2LTI1_9ACTN</name>
<keyword evidence="6 9" id="KW-0472">Membrane</keyword>
<dbReference type="AlphaFoldDB" id="A0A3M2LTI1"/>
<evidence type="ECO:0000256" key="1">
    <source>
        <dbReference type="ARBA" id="ARBA00004651"/>
    </source>
</evidence>
<feature type="transmembrane region" description="Helical" evidence="9">
    <location>
        <begin position="401"/>
        <end position="425"/>
    </location>
</feature>
<keyword evidence="7" id="KW-0046">Antibiotic resistance</keyword>
<dbReference type="InterPro" id="IPR011701">
    <property type="entry name" value="MFS"/>
</dbReference>
<feature type="transmembrane region" description="Helical" evidence="9">
    <location>
        <begin position="141"/>
        <end position="164"/>
    </location>
</feature>
<feature type="domain" description="Major facilitator superfamily (MFS) profile" evidence="10">
    <location>
        <begin position="16"/>
        <end position="468"/>
    </location>
</feature>
<comment type="subcellular location">
    <subcellularLocation>
        <location evidence="1">Cell membrane</location>
        <topology evidence="1">Multi-pass membrane protein</topology>
    </subcellularLocation>
</comment>
<dbReference type="InterPro" id="IPR020846">
    <property type="entry name" value="MFS_dom"/>
</dbReference>
<feature type="transmembrane region" description="Helical" evidence="9">
    <location>
        <begin position="52"/>
        <end position="70"/>
    </location>
</feature>
<dbReference type="Pfam" id="PF07690">
    <property type="entry name" value="MFS_1"/>
    <property type="match status" value="1"/>
</dbReference>
<evidence type="ECO:0000256" key="9">
    <source>
        <dbReference type="SAM" id="Phobius"/>
    </source>
</evidence>
<sequence length="491" mass="50440">MSASLPAQPPRSPVAIALVTALASFTIVMDTTIVNVALHALAGEFDAPLTTIQWVTSAYVLALASVIPAAPWAMGRFGARRVYLGAIALFVLGSALSGLAWSAESLIAFRALQGLGGGLITPVGMSLVLRAAAAAGGRQGMLMSLSGLSLLVAPALGPVFGGWLVDEISWRWMFLVNVPVGALAVVLGARIIPADEPSPGRRLDVPGLLLLSPGFAALIFGLTRANESADGFAAPDSWLPLLLGAALVLGFLRRAFTTSGPLLDLRLLRHRPLALGLLSLVPFVMGYFGSMLLTPMYFQLVRGDGVMESGLMTIQLGLAAGVTMQLAGRLVDRVAARWIVLPGMLLAATGMGWFAAVAQPGAAEWQLRTSLAVLGAGVGATMMPSITAATRSVAPADVPAASTLVNIGTQLATAVGSAVMAVLLAGRLDGAGGDPAAMAEAFRATYVWAVALILAAAVPAAFLSRRAPARPDAAPVGARSEEARQPASHIR</sequence>
<comment type="caution">
    <text evidence="11">The sequence shown here is derived from an EMBL/GenBank/DDBJ whole genome shotgun (WGS) entry which is preliminary data.</text>
</comment>
<feature type="transmembrane region" description="Helical" evidence="9">
    <location>
        <begin position="170"/>
        <end position="193"/>
    </location>
</feature>
<protein>
    <submittedName>
        <fullName evidence="11">DHA2 family efflux MFS transporter permease subunit</fullName>
    </submittedName>
</protein>
<dbReference type="Gene3D" id="1.20.1720.10">
    <property type="entry name" value="Multidrug resistance protein D"/>
    <property type="match status" value="1"/>
</dbReference>
<dbReference type="Gene3D" id="1.20.1250.20">
    <property type="entry name" value="MFS general substrate transporter like domains"/>
    <property type="match status" value="1"/>
</dbReference>
<dbReference type="GO" id="GO:0005886">
    <property type="term" value="C:plasma membrane"/>
    <property type="evidence" value="ECO:0007669"/>
    <property type="project" value="UniProtKB-SubCell"/>
</dbReference>
<feature type="transmembrane region" description="Helical" evidence="9">
    <location>
        <begin position="338"/>
        <end position="358"/>
    </location>
</feature>